<dbReference type="CTD" id="9818580"/>
<dbReference type="GeneID" id="9818580"/>
<evidence type="ECO:0000313" key="2">
    <source>
        <dbReference type="Proteomes" id="UP000483820"/>
    </source>
</evidence>
<dbReference type="RefSeq" id="XP_003100315.2">
    <property type="nucleotide sequence ID" value="XM_003100267.2"/>
</dbReference>
<dbReference type="PANTHER" id="PTHR21503:SF8">
    <property type="entry name" value="F-BOX ASSOCIATED DOMAIN-CONTAINING PROTEIN-RELATED"/>
    <property type="match status" value="1"/>
</dbReference>
<sequence length="315" mass="36907">MSCTEITELSLCSRRSKRVVQSVRCPEPAYIQIYLHRKNMSIFIMNRNRAQCSFWTVAKRRENDSFKYRVDTIGGVDVRIAKLHEWGFQIEAVENPEKPLKLVVDHLKDVFKLPLEVVLMPDKINDFLRFIPIFPVCKTLFLNGAEAITKEELKYIKDNVVVEKSIRHPEPTHIEITIYRRLMYVSLVKRSFVCSLWAIQAKDGKCQHLYRDDAIGGVAVRVLKLSQTRFRIDAPQQPENAMKALVDHLKDVFKLPLTVMFEPFGLENYRRFLPIFPVCYRLYVYSSDKISQEELQFIKDNVVVEWVAEYHTSDT</sequence>
<dbReference type="AlphaFoldDB" id="A0A6A5HAR8"/>
<comment type="caution">
    <text evidence="1">The sequence shown here is derived from an EMBL/GenBank/DDBJ whole genome shotgun (WGS) entry which is preliminary data.</text>
</comment>
<dbReference type="KEGG" id="crq:GCK72_003870"/>
<reference evidence="1 2" key="1">
    <citation type="submission" date="2019-12" db="EMBL/GenBank/DDBJ databases">
        <title>Chromosome-level assembly of the Caenorhabditis remanei genome.</title>
        <authorList>
            <person name="Teterina A.A."/>
            <person name="Willis J.H."/>
            <person name="Phillips P.C."/>
        </authorList>
    </citation>
    <scope>NUCLEOTIDE SEQUENCE [LARGE SCALE GENOMIC DNA]</scope>
    <source>
        <strain evidence="1 2">PX506</strain>
        <tissue evidence="1">Whole organism</tissue>
    </source>
</reference>
<name>A0A6A5HAR8_CAERE</name>
<dbReference type="EMBL" id="WUAV01000002">
    <property type="protein sequence ID" value="KAF1763924.1"/>
    <property type="molecule type" value="Genomic_DNA"/>
</dbReference>
<gene>
    <name evidence="1" type="ORF">GCK72_003870</name>
</gene>
<accession>A0A6A5HAR8</accession>
<dbReference type="Proteomes" id="UP000483820">
    <property type="component" value="Chromosome II"/>
</dbReference>
<evidence type="ECO:0000313" key="1">
    <source>
        <dbReference type="EMBL" id="KAF1763924.1"/>
    </source>
</evidence>
<organism evidence="1 2">
    <name type="scientific">Caenorhabditis remanei</name>
    <name type="common">Caenorhabditis vulgaris</name>
    <dbReference type="NCBI Taxonomy" id="31234"/>
    <lineage>
        <taxon>Eukaryota</taxon>
        <taxon>Metazoa</taxon>
        <taxon>Ecdysozoa</taxon>
        <taxon>Nematoda</taxon>
        <taxon>Chromadorea</taxon>
        <taxon>Rhabditida</taxon>
        <taxon>Rhabditina</taxon>
        <taxon>Rhabditomorpha</taxon>
        <taxon>Rhabditoidea</taxon>
        <taxon>Rhabditidae</taxon>
        <taxon>Peloderinae</taxon>
        <taxon>Caenorhabditis</taxon>
    </lineage>
</organism>
<protein>
    <submittedName>
        <fullName evidence="1">Uncharacterized protein</fullName>
    </submittedName>
</protein>
<dbReference type="PANTHER" id="PTHR21503">
    <property type="entry name" value="F-BOX-CONTAINING HYPOTHETICAL PROTEIN C.ELEGANS"/>
    <property type="match status" value="1"/>
</dbReference>
<proteinExistence type="predicted"/>